<reference evidence="3" key="1">
    <citation type="journal article" date="2013" name="Nature">
        <title>Draft genome of the wheat A-genome progenitor Triticum urartu.</title>
        <authorList>
            <person name="Ling H.Q."/>
            <person name="Zhao S."/>
            <person name="Liu D."/>
            <person name="Wang J."/>
            <person name="Sun H."/>
            <person name="Zhang C."/>
            <person name="Fan H."/>
            <person name="Li D."/>
            <person name="Dong L."/>
            <person name="Tao Y."/>
            <person name="Gao C."/>
            <person name="Wu H."/>
            <person name="Li Y."/>
            <person name="Cui Y."/>
            <person name="Guo X."/>
            <person name="Zheng S."/>
            <person name="Wang B."/>
            <person name="Yu K."/>
            <person name="Liang Q."/>
            <person name="Yang W."/>
            <person name="Lou X."/>
            <person name="Chen J."/>
            <person name="Feng M."/>
            <person name="Jian J."/>
            <person name="Zhang X."/>
            <person name="Luo G."/>
            <person name="Jiang Y."/>
            <person name="Liu J."/>
            <person name="Wang Z."/>
            <person name="Sha Y."/>
            <person name="Zhang B."/>
            <person name="Wu H."/>
            <person name="Tang D."/>
            <person name="Shen Q."/>
            <person name="Xue P."/>
            <person name="Zou S."/>
            <person name="Wang X."/>
            <person name="Liu X."/>
            <person name="Wang F."/>
            <person name="Yang Y."/>
            <person name="An X."/>
            <person name="Dong Z."/>
            <person name="Zhang K."/>
            <person name="Zhang X."/>
            <person name="Luo M.C."/>
            <person name="Dvorak J."/>
            <person name="Tong Y."/>
            <person name="Wang J."/>
            <person name="Yang H."/>
            <person name="Li Z."/>
            <person name="Wang D."/>
            <person name="Zhang A."/>
            <person name="Wang J."/>
        </authorList>
    </citation>
    <scope>NUCLEOTIDE SEQUENCE</scope>
    <source>
        <strain evidence="3">cv. G1812</strain>
    </source>
</reference>
<dbReference type="AlphaFoldDB" id="A0A8R7TZW5"/>
<evidence type="ECO:0000313" key="3">
    <source>
        <dbReference type="Proteomes" id="UP000015106"/>
    </source>
</evidence>
<accession>A0A8R7TZW5</accession>
<sequence length="93" mass="10429">DGTPAGDQLLHELLDVVVRRPTLLQRAPRHQAELLRLLPHGAHAHAEHLHHELLVVELVGVPRPRHHRHAGAHGLQRRVPPAMRHEPADGRVV</sequence>
<keyword evidence="3" id="KW-1185">Reference proteome</keyword>
<reference evidence="2" key="2">
    <citation type="submission" date="2018-03" db="EMBL/GenBank/DDBJ databases">
        <title>The Triticum urartu genome reveals the dynamic nature of wheat genome evolution.</title>
        <authorList>
            <person name="Ling H."/>
            <person name="Ma B."/>
            <person name="Shi X."/>
            <person name="Liu H."/>
            <person name="Dong L."/>
            <person name="Sun H."/>
            <person name="Cao Y."/>
            <person name="Gao Q."/>
            <person name="Zheng S."/>
            <person name="Li Y."/>
            <person name="Yu Y."/>
            <person name="Du H."/>
            <person name="Qi M."/>
            <person name="Li Y."/>
            <person name="Yu H."/>
            <person name="Cui Y."/>
            <person name="Wang N."/>
            <person name="Chen C."/>
            <person name="Wu H."/>
            <person name="Zhao Y."/>
            <person name="Zhang J."/>
            <person name="Li Y."/>
            <person name="Zhou W."/>
            <person name="Zhang B."/>
            <person name="Hu W."/>
            <person name="Eijk M."/>
            <person name="Tang J."/>
            <person name="Witsenboer H."/>
            <person name="Zhao S."/>
            <person name="Li Z."/>
            <person name="Zhang A."/>
            <person name="Wang D."/>
            <person name="Liang C."/>
        </authorList>
    </citation>
    <scope>NUCLEOTIDE SEQUENCE [LARGE SCALE GENOMIC DNA]</scope>
    <source>
        <strain evidence="2">cv. G1812</strain>
    </source>
</reference>
<dbReference type="EnsemblPlants" id="TuG1812G0300003988.01.T02">
    <property type="protein sequence ID" value="TuG1812G0300003988.01.T02"/>
    <property type="gene ID" value="TuG1812G0300003988.01"/>
</dbReference>
<protein>
    <submittedName>
        <fullName evidence="2">Uncharacterized protein</fullName>
    </submittedName>
</protein>
<dbReference type="Proteomes" id="UP000015106">
    <property type="component" value="Chromosome 3"/>
</dbReference>
<organism evidence="2 3">
    <name type="scientific">Triticum urartu</name>
    <name type="common">Red wild einkorn</name>
    <name type="synonym">Crithodium urartu</name>
    <dbReference type="NCBI Taxonomy" id="4572"/>
    <lineage>
        <taxon>Eukaryota</taxon>
        <taxon>Viridiplantae</taxon>
        <taxon>Streptophyta</taxon>
        <taxon>Embryophyta</taxon>
        <taxon>Tracheophyta</taxon>
        <taxon>Spermatophyta</taxon>
        <taxon>Magnoliopsida</taxon>
        <taxon>Liliopsida</taxon>
        <taxon>Poales</taxon>
        <taxon>Poaceae</taxon>
        <taxon>BOP clade</taxon>
        <taxon>Pooideae</taxon>
        <taxon>Triticodae</taxon>
        <taxon>Triticeae</taxon>
        <taxon>Triticinae</taxon>
        <taxon>Triticum</taxon>
    </lineage>
</organism>
<dbReference type="Gramene" id="TuG1812G0300003988.01.T02">
    <property type="protein sequence ID" value="TuG1812G0300003988.01.T02"/>
    <property type="gene ID" value="TuG1812G0300003988.01"/>
</dbReference>
<feature type="compositionally biased region" description="Basic and acidic residues" evidence="1">
    <location>
        <begin position="83"/>
        <end position="93"/>
    </location>
</feature>
<proteinExistence type="predicted"/>
<name>A0A8R7TZW5_TRIUA</name>
<feature type="region of interest" description="Disordered" evidence="1">
    <location>
        <begin position="65"/>
        <end position="93"/>
    </location>
</feature>
<reference evidence="2" key="3">
    <citation type="submission" date="2022-06" db="UniProtKB">
        <authorList>
            <consortium name="EnsemblPlants"/>
        </authorList>
    </citation>
    <scope>IDENTIFICATION</scope>
</reference>
<evidence type="ECO:0000313" key="2">
    <source>
        <dbReference type="EnsemblPlants" id="TuG1812G0300003988.01.T02"/>
    </source>
</evidence>
<evidence type="ECO:0000256" key="1">
    <source>
        <dbReference type="SAM" id="MobiDB-lite"/>
    </source>
</evidence>